<evidence type="ECO:0000313" key="2">
    <source>
        <dbReference type="WBParaSite" id="RSKR_0000265100.1"/>
    </source>
</evidence>
<sequence length="419" mass="48345">MELEPPQPILSDYIEICMLIGMFILGGPINLAAYSKNHFQNFEKDYVTRLDVLKRHLNLSDLLILFIYVPSRTCWLLTYDFRGGNLLCKLLKYSHTFSFQISSNVIVVIAIDRLLSIISPINLSSNEAIKRTKKMLVVAWLLAGISSLPQLFVWQEHLAYEKEHWCQCLTRWEIRKMDILKMNTSLVNEDIVKEFEYLTWSENAYLIFHVLATFWIPISVICICYLFVSSWLYFNTKPLNIYVGSGCSVKTQSTKLSSSGDGGLSKALLPSKKVSERKESISYPANEENTNSYSDTSTVDSTRNFKTSKKNKQKSHSDAYKNIEVGRTIFNSSTYRDTITRSKTMKVSFLLITAYFICWLPYNIMSLIRFAYPYHFSNYAIQFHCLYGLIVLNSVINPFLYGLFNNNVTSITKLFRSCL</sequence>
<protein>
    <submittedName>
        <fullName evidence="2">G_PROTEIN_RECEP_F1_2 domain-containing protein</fullName>
    </submittedName>
</protein>
<proteinExistence type="predicted"/>
<reference evidence="2" key="1">
    <citation type="submission" date="2016-11" db="UniProtKB">
        <authorList>
            <consortium name="WormBaseParasite"/>
        </authorList>
    </citation>
    <scope>IDENTIFICATION</scope>
    <source>
        <strain evidence="2">KR3021</strain>
    </source>
</reference>
<evidence type="ECO:0000313" key="1">
    <source>
        <dbReference type="Proteomes" id="UP000095286"/>
    </source>
</evidence>
<accession>A0AC35TNY8</accession>
<dbReference type="Proteomes" id="UP000095286">
    <property type="component" value="Unplaced"/>
</dbReference>
<name>A0AC35TNY8_9BILA</name>
<organism evidence="1 2">
    <name type="scientific">Rhabditophanes sp. KR3021</name>
    <dbReference type="NCBI Taxonomy" id="114890"/>
    <lineage>
        <taxon>Eukaryota</taxon>
        <taxon>Metazoa</taxon>
        <taxon>Ecdysozoa</taxon>
        <taxon>Nematoda</taxon>
        <taxon>Chromadorea</taxon>
        <taxon>Rhabditida</taxon>
        <taxon>Tylenchina</taxon>
        <taxon>Panagrolaimomorpha</taxon>
        <taxon>Strongyloidoidea</taxon>
        <taxon>Alloionematidae</taxon>
        <taxon>Rhabditophanes</taxon>
    </lineage>
</organism>
<dbReference type="WBParaSite" id="RSKR_0000265100.1">
    <property type="protein sequence ID" value="RSKR_0000265100.1"/>
    <property type="gene ID" value="RSKR_0000265100"/>
</dbReference>